<feature type="compositionally biased region" description="Low complexity" evidence="1">
    <location>
        <begin position="1"/>
        <end position="13"/>
    </location>
</feature>
<proteinExistence type="predicted"/>
<dbReference type="HOGENOM" id="CLU_2775670_0_0_1"/>
<dbReference type="EMBL" id="FQ790345">
    <property type="protein sequence ID" value="CCD53040.1"/>
    <property type="molecule type" value="Genomic_DNA"/>
</dbReference>
<dbReference type="AlphaFoldDB" id="G2YN42"/>
<feature type="compositionally biased region" description="Pro residues" evidence="1">
    <location>
        <begin position="14"/>
        <end position="33"/>
    </location>
</feature>
<dbReference type="Proteomes" id="UP000008177">
    <property type="component" value="Unplaced contigs"/>
</dbReference>
<evidence type="ECO:0000313" key="2">
    <source>
        <dbReference type="EMBL" id="CCD53040.1"/>
    </source>
</evidence>
<feature type="region of interest" description="Disordered" evidence="1">
    <location>
        <begin position="1"/>
        <end position="69"/>
    </location>
</feature>
<name>G2YN42_BOTF4</name>
<reference evidence="3" key="1">
    <citation type="journal article" date="2011" name="PLoS Genet.">
        <title>Genomic analysis of the necrotrophic fungal pathogens Sclerotinia sclerotiorum and Botrytis cinerea.</title>
        <authorList>
            <person name="Amselem J."/>
            <person name="Cuomo C.A."/>
            <person name="van Kan J.A."/>
            <person name="Viaud M."/>
            <person name="Benito E.P."/>
            <person name="Couloux A."/>
            <person name="Coutinho P.M."/>
            <person name="de Vries R.P."/>
            <person name="Dyer P.S."/>
            <person name="Fillinger S."/>
            <person name="Fournier E."/>
            <person name="Gout L."/>
            <person name="Hahn M."/>
            <person name="Kohn L."/>
            <person name="Lapalu N."/>
            <person name="Plummer K.M."/>
            <person name="Pradier J.M."/>
            <person name="Quevillon E."/>
            <person name="Sharon A."/>
            <person name="Simon A."/>
            <person name="ten Have A."/>
            <person name="Tudzynski B."/>
            <person name="Tudzynski P."/>
            <person name="Wincker P."/>
            <person name="Andrew M."/>
            <person name="Anthouard V."/>
            <person name="Beever R.E."/>
            <person name="Beffa R."/>
            <person name="Benoit I."/>
            <person name="Bouzid O."/>
            <person name="Brault B."/>
            <person name="Chen Z."/>
            <person name="Choquer M."/>
            <person name="Collemare J."/>
            <person name="Cotton P."/>
            <person name="Danchin E.G."/>
            <person name="Da Silva C."/>
            <person name="Gautier A."/>
            <person name="Giraud C."/>
            <person name="Giraud T."/>
            <person name="Gonzalez C."/>
            <person name="Grossetete S."/>
            <person name="Guldener U."/>
            <person name="Henrissat B."/>
            <person name="Howlett B.J."/>
            <person name="Kodira C."/>
            <person name="Kretschmer M."/>
            <person name="Lappartient A."/>
            <person name="Leroch M."/>
            <person name="Levis C."/>
            <person name="Mauceli E."/>
            <person name="Neuveglise C."/>
            <person name="Oeser B."/>
            <person name="Pearson M."/>
            <person name="Poulain J."/>
            <person name="Poussereau N."/>
            <person name="Quesneville H."/>
            <person name="Rascle C."/>
            <person name="Schumacher J."/>
            <person name="Segurens B."/>
            <person name="Sexton A."/>
            <person name="Silva E."/>
            <person name="Sirven C."/>
            <person name="Soanes D.M."/>
            <person name="Talbot N.J."/>
            <person name="Templeton M."/>
            <person name="Yandava C."/>
            <person name="Yarden O."/>
            <person name="Zeng Q."/>
            <person name="Rollins J.A."/>
            <person name="Lebrun M.H."/>
            <person name="Dickman M."/>
        </authorList>
    </citation>
    <scope>NUCLEOTIDE SEQUENCE [LARGE SCALE GENOMIC DNA]</scope>
    <source>
        <strain evidence="3">T4</strain>
    </source>
</reference>
<evidence type="ECO:0000313" key="3">
    <source>
        <dbReference type="Proteomes" id="UP000008177"/>
    </source>
</evidence>
<gene>
    <name evidence="2" type="ORF">BofuT4_uP139640.1</name>
</gene>
<protein>
    <submittedName>
        <fullName evidence="2">Uncharacterized protein</fullName>
    </submittedName>
</protein>
<feature type="compositionally biased region" description="Polar residues" evidence="1">
    <location>
        <begin position="45"/>
        <end position="58"/>
    </location>
</feature>
<dbReference type="InParanoid" id="G2YN42"/>
<sequence length="69" mass="7543">MFSSSLSSFSNNPPHLPTTTPPSSPLPAPPSPPNSTATTREHTVYPQTHQAYISSLNQHAREPNAFCRR</sequence>
<accession>G2YN42</accession>
<evidence type="ECO:0000256" key="1">
    <source>
        <dbReference type="SAM" id="MobiDB-lite"/>
    </source>
</evidence>
<organism evidence="2 3">
    <name type="scientific">Botryotinia fuckeliana (strain T4)</name>
    <name type="common">Noble rot fungus</name>
    <name type="synonym">Botrytis cinerea</name>
    <dbReference type="NCBI Taxonomy" id="999810"/>
    <lineage>
        <taxon>Eukaryota</taxon>
        <taxon>Fungi</taxon>
        <taxon>Dikarya</taxon>
        <taxon>Ascomycota</taxon>
        <taxon>Pezizomycotina</taxon>
        <taxon>Leotiomycetes</taxon>
        <taxon>Helotiales</taxon>
        <taxon>Sclerotiniaceae</taxon>
        <taxon>Botrytis</taxon>
    </lineage>
</organism>